<evidence type="ECO:0000259" key="2">
    <source>
        <dbReference type="PROSITE" id="PS51502"/>
    </source>
</evidence>
<evidence type="ECO:0000256" key="1">
    <source>
        <dbReference type="SAM" id="SignalP"/>
    </source>
</evidence>
<keyword evidence="1" id="KW-0732">Signal</keyword>
<dbReference type="InterPro" id="IPR013097">
    <property type="entry name" value="Dabb"/>
</dbReference>
<dbReference type="PROSITE" id="PS51502">
    <property type="entry name" value="S_R_A_B_BARREL"/>
    <property type="match status" value="1"/>
</dbReference>
<feature type="domain" description="Stress-response A/B barrel" evidence="2">
    <location>
        <begin position="45"/>
        <end position="141"/>
    </location>
</feature>
<dbReference type="Proteomes" id="UP000622604">
    <property type="component" value="Unassembled WGS sequence"/>
</dbReference>
<feature type="signal peptide" evidence="1">
    <location>
        <begin position="1"/>
        <end position="33"/>
    </location>
</feature>
<sequence length="145" mass="16278">MRQIKKTSAVTRMIFNAGLAIGLLLATALPINAQTNPDAMATPAVIHSVFFWLKNPDSVDDRESLIEGLNSLRDIPQIQALHVGVPASTVSRDVIDSSYQVSELMFFNSVKDQDEYQSHPIHKQFVKDYAHLWHKVVVYDSLNTQ</sequence>
<feature type="chain" id="PRO_5034447828" evidence="1">
    <location>
        <begin position="34"/>
        <end position="145"/>
    </location>
</feature>
<dbReference type="SUPFAM" id="SSF54909">
    <property type="entry name" value="Dimeric alpha+beta barrel"/>
    <property type="match status" value="1"/>
</dbReference>
<dbReference type="Pfam" id="PF07876">
    <property type="entry name" value="Dabb"/>
    <property type="match status" value="1"/>
</dbReference>
<organism evidence="3 4">
    <name type="scientific">Paraglaciecola chathamensis</name>
    <dbReference type="NCBI Taxonomy" id="368405"/>
    <lineage>
        <taxon>Bacteria</taxon>
        <taxon>Pseudomonadati</taxon>
        <taxon>Pseudomonadota</taxon>
        <taxon>Gammaproteobacteria</taxon>
        <taxon>Alteromonadales</taxon>
        <taxon>Alteromonadaceae</taxon>
        <taxon>Paraglaciecola</taxon>
    </lineage>
</organism>
<evidence type="ECO:0000313" key="4">
    <source>
        <dbReference type="Proteomes" id="UP000622604"/>
    </source>
</evidence>
<comment type="caution">
    <text evidence="3">The sequence shown here is derived from an EMBL/GenBank/DDBJ whole genome shotgun (WGS) entry which is preliminary data.</text>
</comment>
<dbReference type="AlphaFoldDB" id="A0A8H9LWV5"/>
<evidence type="ECO:0000313" key="3">
    <source>
        <dbReference type="EMBL" id="GGZ65895.1"/>
    </source>
</evidence>
<name>A0A8H9LWV5_9ALTE</name>
<dbReference type="InterPro" id="IPR011008">
    <property type="entry name" value="Dimeric_a/b-barrel"/>
</dbReference>
<dbReference type="SMART" id="SM00886">
    <property type="entry name" value="Dabb"/>
    <property type="match status" value="1"/>
</dbReference>
<accession>A0A8H9LWV5</accession>
<reference evidence="3" key="2">
    <citation type="submission" date="2020-09" db="EMBL/GenBank/DDBJ databases">
        <authorList>
            <person name="Sun Q."/>
            <person name="Kim S."/>
        </authorList>
    </citation>
    <scope>NUCLEOTIDE SEQUENCE</scope>
    <source>
        <strain evidence="3">KCTC 32337</strain>
    </source>
</reference>
<gene>
    <name evidence="3" type="ORF">GCM10011274_25340</name>
</gene>
<dbReference type="RefSeq" id="WP_191866199.1">
    <property type="nucleotide sequence ID" value="NZ_BMZC01000006.1"/>
</dbReference>
<reference evidence="3" key="1">
    <citation type="journal article" date="2014" name="Int. J. Syst. Evol. Microbiol.">
        <title>Complete genome sequence of Corynebacterium casei LMG S-19264T (=DSM 44701T), isolated from a smear-ripened cheese.</title>
        <authorList>
            <consortium name="US DOE Joint Genome Institute (JGI-PGF)"/>
            <person name="Walter F."/>
            <person name="Albersmeier A."/>
            <person name="Kalinowski J."/>
            <person name="Ruckert C."/>
        </authorList>
    </citation>
    <scope>NUCLEOTIDE SEQUENCE</scope>
    <source>
        <strain evidence="3">KCTC 32337</strain>
    </source>
</reference>
<protein>
    <submittedName>
        <fullName evidence="3">DabB protein</fullName>
    </submittedName>
</protein>
<dbReference type="Gene3D" id="3.30.70.100">
    <property type="match status" value="1"/>
</dbReference>
<dbReference type="EMBL" id="BMZC01000006">
    <property type="protein sequence ID" value="GGZ65895.1"/>
    <property type="molecule type" value="Genomic_DNA"/>
</dbReference>
<proteinExistence type="predicted"/>